<sequence length="229" mass="24173">MTAILHYVYDPLCGWCYGAAPLVKAARDVVDVKAHGGGMMTGARRQAVTPQLRGFVMPHDARIAQLSGQPFGDAYANGLLRDTTAVFDSEPPTAAILAAEALAGRGLDLLAALQVAHYVEGRRIADRAVLIDVAGAIGLPPAPFADALDRQTGAAVQAHFEATRSLMAQVGAQGFPSFVLDIGGVMTRVDASRHLGRPQEFQDWLREQTPPTAISAGHRFACDADGCAL</sequence>
<dbReference type="EMBL" id="BAAAEW010000042">
    <property type="protein sequence ID" value="GAA0766435.1"/>
    <property type="molecule type" value="Genomic_DNA"/>
</dbReference>
<keyword evidence="3" id="KW-1185">Reference proteome</keyword>
<dbReference type="SUPFAM" id="SSF52833">
    <property type="entry name" value="Thioredoxin-like"/>
    <property type="match status" value="1"/>
</dbReference>
<dbReference type="RefSeq" id="WP_231010811.1">
    <property type="nucleotide sequence ID" value="NZ_BAAAEW010000042.1"/>
</dbReference>
<name>A0ABN1KGV9_9BURK</name>
<dbReference type="CDD" id="cd03025">
    <property type="entry name" value="DsbA_FrnE_like"/>
    <property type="match status" value="1"/>
</dbReference>
<gene>
    <name evidence="2" type="primary">dsbM</name>
    <name evidence="2" type="ORF">GCM10009107_54590</name>
</gene>
<reference evidence="2 3" key="1">
    <citation type="journal article" date="2019" name="Int. J. Syst. Evol. Microbiol.">
        <title>The Global Catalogue of Microorganisms (GCM) 10K type strain sequencing project: providing services to taxonomists for standard genome sequencing and annotation.</title>
        <authorList>
            <consortium name="The Broad Institute Genomics Platform"/>
            <consortium name="The Broad Institute Genome Sequencing Center for Infectious Disease"/>
            <person name="Wu L."/>
            <person name="Ma J."/>
        </authorList>
    </citation>
    <scope>NUCLEOTIDE SEQUENCE [LARGE SCALE GENOMIC DNA]</scope>
    <source>
        <strain evidence="2 3">JCM 15503</strain>
    </source>
</reference>
<organism evidence="2 3">
    <name type="scientific">Ideonella azotifigens</name>
    <dbReference type="NCBI Taxonomy" id="513160"/>
    <lineage>
        <taxon>Bacteria</taxon>
        <taxon>Pseudomonadati</taxon>
        <taxon>Pseudomonadota</taxon>
        <taxon>Betaproteobacteria</taxon>
        <taxon>Burkholderiales</taxon>
        <taxon>Sphaerotilaceae</taxon>
        <taxon>Ideonella</taxon>
    </lineage>
</organism>
<evidence type="ECO:0000259" key="1">
    <source>
        <dbReference type="Pfam" id="PF01323"/>
    </source>
</evidence>
<comment type="caution">
    <text evidence="2">The sequence shown here is derived from an EMBL/GenBank/DDBJ whole genome shotgun (WGS) entry which is preliminary data.</text>
</comment>
<dbReference type="PANTHER" id="PTHR13887">
    <property type="entry name" value="GLUTATHIONE S-TRANSFERASE KAPPA"/>
    <property type="match status" value="1"/>
</dbReference>
<feature type="domain" description="DSBA-like thioredoxin" evidence="1">
    <location>
        <begin position="7"/>
        <end position="181"/>
    </location>
</feature>
<dbReference type="Gene3D" id="3.40.30.10">
    <property type="entry name" value="Glutaredoxin"/>
    <property type="match status" value="1"/>
</dbReference>
<dbReference type="InterPro" id="IPR036249">
    <property type="entry name" value="Thioredoxin-like_sf"/>
</dbReference>
<dbReference type="Pfam" id="PF01323">
    <property type="entry name" value="DSBA"/>
    <property type="match status" value="1"/>
</dbReference>
<evidence type="ECO:0000313" key="3">
    <source>
        <dbReference type="Proteomes" id="UP001500279"/>
    </source>
</evidence>
<dbReference type="Proteomes" id="UP001500279">
    <property type="component" value="Unassembled WGS sequence"/>
</dbReference>
<accession>A0ABN1KGV9</accession>
<proteinExistence type="predicted"/>
<evidence type="ECO:0000313" key="2">
    <source>
        <dbReference type="EMBL" id="GAA0766435.1"/>
    </source>
</evidence>
<dbReference type="InterPro" id="IPR001853">
    <property type="entry name" value="DSBA-like_thioredoxin_dom"/>
</dbReference>
<dbReference type="PANTHER" id="PTHR13887:SF51">
    <property type="entry name" value="DSBA FAMILY PROTEIN"/>
    <property type="match status" value="1"/>
</dbReference>
<protein>
    <submittedName>
        <fullName evidence="2">Disulfide reductase DsbM</fullName>
    </submittedName>
</protein>